<feature type="non-terminal residue" evidence="1">
    <location>
        <position position="181"/>
    </location>
</feature>
<name>A0A0F8VZG6_9ZZZZ</name>
<sequence length="181" mass="21050">MSYRPRKKTADLLDAAWNHVQSVAYQVSARWLFYRLLQDGWLSTKGEYKRLIGLLSKARKSFYMGWRPNTLADETRAVSGVGEGYRNLDEWMQAIGEEQVFSYIDRWEAQDAYVVVCFEAKAMASQFDFYLPAWVPRVAFGGDVSIPAKWKIAELFGWAHRRYDIPLRLIYFGDLDDKGLL</sequence>
<accession>A0A0F8VZG6</accession>
<proteinExistence type="predicted"/>
<reference evidence="1" key="1">
    <citation type="journal article" date="2015" name="Nature">
        <title>Complex archaea that bridge the gap between prokaryotes and eukaryotes.</title>
        <authorList>
            <person name="Spang A."/>
            <person name="Saw J.H."/>
            <person name="Jorgensen S.L."/>
            <person name="Zaremba-Niedzwiedzka K."/>
            <person name="Martijn J."/>
            <person name="Lind A.E."/>
            <person name="van Eijk R."/>
            <person name="Schleper C."/>
            <person name="Guy L."/>
            <person name="Ettema T.J."/>
        </authorList>
    </citation>
    <scope>NUCLEOTIDE SEQUENCE</scope>
</reference>
<evidence type="ECO:0008006" key="2">
    <source>
        <dbReference type="Google" id="ProtNLM"/>
    </source>
</evidence>
<protein>
    <recommendedName>
        <fullName evidence="2">Wadjet protein JetD C-terminal domain-containing protein</fullName>
    </recommendedName>
</protein>
<organism evidence="1">
    <name type="scientific">marine sediment metagenome</name>
    <dbReference type="NCBI Taxonomy" id="412755"/>
    <lineage>
        <taxon>unclassified sequences</taxon>
        <taxon>metagenomes</taxon>
        <taxon>ecological metagenomes</taxon>
    </lineage>
</organism>
<dbReference type="AlphaFoldDB" id="A0A0F8VZG6"/>
<evidence type="ECO:0000313" key="1">
    <source>
        <dbReference type="EMBL" id="KKK49772.1"/>
    </source>
</evidence>
<comment type="caution">
    <text evidence="1">The sequence shown here is derived from an EMBL/GenBank/DDBJ whole genome shotgun (WGS) entry which is preliminary data.</text>
</comment>
<dbReference type="EMBL" id="LAZR01068364">
    <property type="protein sequence ID" value="KKK49772.1"/>
    <property type="molecule type" value="Genomic_DNA"/>
</dbReference>
<gene>
    <name evidence="1" type="ORF">LCGC14_3131660</name>
</gene>